<name>A0ABV6DH83_9BACL</name>
<dbReference type="InterPro" id="IPR020449">
    <property type="entry name" value="Tscrpt_reg_AraC-type_HTH"/>
</dbReference>
<evidence type="ECO:0000259" key="4">
    <source>
        <dbReference type="PROSITE" id="PS01124"/>
    </source>
</evidence>
<dbReference type="Proteomes" id="UP001589776">
    <property type="component" value="Unassembled WGS sequence"/>
</dbReference>
<evidence type="ECO:0000313" key="6">
    <source>
        <dbReference type="Proteomes" id="UP001589776"/>
    </source>
</evidence>
<accession>A0ABV6DH83</accession>
<proteinExistence type="predicted"/>
<dbReference type="SUPFAM" id="SSF46689">
    <property type="entry name" value="Homeodomain-like"/>
    <property type="match status" value="2"/>
</dbReference>
<dbReference type="PROSITE" id="PS00041">
    <property type="entry name" value="HTH_ARAC_FAMILY_1"/>
    <property type="match status" value="1"/>
</dbReference>
<dbReference type="PANTHER" id="PTHR43280:SF10">
    <property type="entry name" value="REGULATORY PROTEIN POCR"/>
    <property type="match status" value="1"/>
</dbReference>
<reference evidence="5 6" key="1">
    <citation type="submission" date="2024-09" db="EMBL/GenBank/DDBJ databases">
        <authorList>
            <person name="Sun Q."/>
            <person name="Mori K."/>
        </authorList>
    </citation>
    <scope>NUCLEOTIDE SEQUENCE [LARGE SCALE GENOMIC DNA]</scope>
    <source>
        <strain evidence="5 6">CCM 7759</strain>
    </source>
</reference>
<dbReference type="SMART" id="SM00342">
    <property type="entry name" value="HTH_ARAC"/>
    <property type="match status" value="1"/>
</dbReference>
<evidence type="ECO:0000256" key="3">
    <source>
        <dbReference type="ARBA" id="ARBA00023163"/>
    </source>
</evidence>
<gene>
    <name evidence="5" type="ORF">ACFFK0_05785</name>
</gene>
<dbReference type="InterPro" id="IPR018060">
    <property type="entry name" value="HTH_AraC"/>
</dbReference>
<evidence type="ECO:0000256" key="1">
    <source>
        <dbReference type="ARBA" id="ARBA00023015"/>
    </source>
</evidence>
<dbReference type="RefSeq" id="WP_377469013.1">
    <property type="nucleotide sequence ID" value="NZ_JBHLWN010000024.1"/>
</dbReference>
<keyword evidence="3" id="KW-0804">Transcription</keyword>
<organism evidence="5 6">
    <name type="scientific">Paenibacillus chartarius</name>
    <dbReference type="NCBI Taxonomy" id="747481"/>
    <lineage>
        <taxon>Bacteria</taxon>
        <taxon>Bacillati</taxon>
        <taxon>Bacillota</taxon>
        <taxon>Bacilli</taxon>
        <taxon>Bacillales</taxon>
        <taxon>Paenibacillaceae</taxon>
        <taxon>Paenibacillus</taxon>
    </lineage>
</organism>
<feature type="domain" description="HTH araC/xylS-type" evidence="4">
    <location>
        <begin position="183"/>
        <end position="281"/>
    </location>
</feature>
<keyword evidence="6" id="KW-1185">Reference proteome</keyword>
<dbReference type="InterPro" id="IPR009057">
    <property type="entry name" value="Homeodomain-like_sf"/>
</dbReference>
<evidence type="ECO:0000313" key="5">
    <source>
        <dbReference type="EMBL" id="MFC0211967.1"/>
    </source>
</evidence>
<dbReference type="Pfam" id="PF12833">
    <property type="entry name" value="HTH_18"/>
    <property type="match status" value="1"/>
</dbReference>
<keyword evidence="2" id="KW-0238">DNA-binding</keyword>
<sequence>MADEIQKAIVQYLDIKVSIGISRPFSTLAETQLAMHEAMTSLKYRVGLGQESILFIEDVQPQSNLYRFPYEGEQALFDAIRAGNVEQSELALKHFITELFESHMKHQDYQLSLLRLLVDLLKFGQEMSLSMERIVEDEASLIQSLFKLRDVKDIEHWFWSKFVHPYFRELSNRRDSQFKHISEAVIDMIHREYDSELTLEECSSRINYHPHYVSRVFRQETGVNFSDYLTQYRIDTAKKWLTESDMKIVEIAERLRYNNSANFIRSFRKLVGMTPGQYREERMGSPERP</sequence>
<dbReference type="PRINTS" id="PR00032">
    <property type="entry name" value="HTHARAC"/>
</dbReference>
<dbReference type="PROSITE" id="PS01124">
    <property type="entry name" value="HTH_ARAC_FAMILY_2"/>
    <property type="match status" value="1"/>
</dbReference>
<dbReference type="PANTHER" id="PTHR43280">
    <property type="entry name" value="ARAC-FAMILY TRANSCRIPTIONAL REGULATOR"/>
    <property type="match status" value="1"/>
</dbReference>
<evidence type="ECO:0000256" key="2">
    <source>
        <dbReference type="ARBA" id="ARBA00023125"/>
    </source>
</evidence>
<dbReference type="InterPro" id="IPR018062">
    <property type="entry name" value="HTH_AraC-typ_CS"/>
</dbReference>
<comment type="caution">
    <text evidence="5">The sequence shown here is derived from an EMBL/GenBank/DDBJ whole genome shotgun (WGS) entry which is preliminary data.</text>
</comment>
<dbReference type="EMBL" id="JBHLWN010000024">
    <property type="protein sequence ID" value="MFC0211967.1"/>
    <property type="molecule type" value="Genomic_DNA"/>
</dbReference>
<protein>
    <submittedName>
        <fullName evidence="5">Helix-turn-helix transcriptional regulator</fullName>
    </submittedName>
</protein>
<dbReference type="Gene3D" id="1.10.10.60">
    <property type="entry name" value="Homeodomain-like"/>
    <property type="match status" value="2"/>
</dbReference>
<keyword evidence="1" id="KW-0805">Transcription regulation</keyword>